<evidence type="ECO:0000256" key="6">
    <source>
        <dbReference type="ARBA" id="ARBA00023136"/>
    </source>
</evidence>
<feature type="domain" description="PKD" evidence="9">
    <location>
        <begin position="668"/>
        <end position="723"/>
    </location>
</feature>
<evidence type="ECO:0000313" key="11">
    <source>
        <dbReference type="EMBL" id="TNN34127.1"/>
    </source>
</evidence>
<dbReference type="PANTHER" id="PTHR46730">
    <property type="entry name" value="POLYCYSTIN-1"/>
    <property type="match status" value="1"/>
</dbReference>
<dbReference type="InterPro" id="IPR022409">
    <property type="entry name" value="PKD/Chitinase_dom"/>
</dbReference>
<feature type="domain" description="REJ" evidence="10">
    <location>
        <begin position="1592"/>
        <end position="1753"/>
    </location>
</feature>
<feature type="domain" description="PKD" evidence="9">
    <location>
        <begin position="1275"/>
        <end position="1335"/>
    </location>
</feature>
<organism evidence="11 12">
    <name type="scientific">Liparis tanakae</name>
    <name type="common">Tanaka's snailfish</name>
    <dbReference type="NCBI Taxonomy" id="230148"/>
    <lineage>
        <taxon>Eukaryota</taxon>
        <taxon>Metazoa</taxon>
        <taxon>Chordata</taxon>
        <taxon>Craniata</taxon>
        <taxon>Vertebrata</taxon>
        <taxon>Euteleostomi</taxon>
        <taxon>Actinopterygii</taxon>
        <taxon>Neopterygii</taxon>
        <taxon>Teleostei</taxon>
        <taxon>Neoteleostei</taxon>
        <taxon>Acanthomorphata</taxon>
        <taxon>Eupercaria</taxon>
        <taxon>Perciformes</taxon>
        <taxon>Cottioidei</taxon>
        <taxon>Cottales</taxon>
        <taxon>Liparidae</taxon>
        <taxon>Liparis</taxon>
    </lineage>
</organism>
<feature type="compositionally biased region" description="Low complexity" evidence="7">
    <location>
        <begin position="243"/>
        <end position="253"/>
    </location>
</feature>
<keyword evidence="6" id="KW-0472">Membrane</keyword>
<evidence type="ECO:0000256" key="8">
    <source>
        <dbReference type="SAM" id="SignalP"/>
    </source>
</evidence>
<feature type="signal peptide" evidence="8">
    <location>
        <begin position="1"/>
        <end position="18"/>
    </location>
</feature>
<gene>
    <name evidence="11" type="primary">PKD1_2</name>
    <name evidence="11" type="ORF">EYF80_055710</name>
</gene>
<protein>
    <submittedName>
        <fullName evidence="11">Polycystin-1</fullName>
    </submittedName>
</protein>
<comment type="similarity">
    <text evidence="2">Belongs to the polycystin family.</text>
</comment>
<feature type="domain" description="PKD" evidence="9">
    <location>
        <begin position="580"/>
        <end position="646"/>
    </location>
</feature>
<evidence type="ECO:0000256" key="5">
    <source>
        <dbReference type="ARBA" id="ARBA00022989"/>
    </source>
</evidence>
<dbReference type="InterPro" id="IPR000601">
    <property type="entry name" value="PKD_dom"/>
</dbReference>
<evidence type="ECO:0000256" key="1">
    <source>
        <dbReference type="ARBA" id="ARBA00004141"/>
    </source>
</evidence>
<dbReference type="Proteomes" id="UP000314294">
    <property type="component" value="Unassembled WGS sequence"/>
</dbReference>
<dbReference type="PROSITE" id="PS51111">
    <property type="entry name" value="REJ"/>
    <property type="match status" value="1"/>
</dbReference>
<name>A0A4Z2EYT4_9TELE</name>
<feature type="domain" description="PKD" evidence="9">
    <location>
        <begin position="736"/>
        <end position="815"/>
    </location>
</feature>
<keyword evidence="5" id="KW-1133">Transmembrane helix</keyword>
<dbReference type="GO" id="GO:0005261">
    <property type="term" value="F:monoatomic cation channel activity"/>
    <property type="evidence" value="ECO:0007669"/>
    <property type="project" value="TreeGrafter"/>
</dbReference>
<feature type="domain" description="PKD" evidence="9">
    <location>
        <begin position="927"/>
        <end position="980"/>
    </location>
</feature>
<keyword evidence="3" id="KW-0812">Transmembrane</keyword>
<dbReference type="OrthoDB" id="6022660at2759"/>
<sequence>MQLFPGMWFSHAGRLVSAELVVQPSAASSLARVQILRPYCSPDHHLVPPGTVQRCCSAVPLCNTTGGCSVGRYWCPLLEVCVPTAAPCSPYDPAAAARGFDLPPRYLAIPPFYHLVADLPLRVNPSSELHSLSLLLPDRAVAVYPDDVVAVQHTRDPGAFLHCRHGDASLGSPWRQSYVSLRRAERGGWWEGGLTSPPQGGRWVDGALCDLRMLSVDDLHGAAEHDDDLDRREATAAAPDVWAPTTRPAPRAPSGLRVVHPVPDEENRIHIRVAVPTLVVVELPSGGEASSSWSAPVLRTGVPFLLSCPEEVAGCEGRSGDTWFSSATLVLPAAGPRTLTVDVAEAASVSSVSVSVCGYEAVAGLSVAPRGCHRTLVGTPQIFRAEVETGSSVKFSWVIDDLEKSAYEGESYSLVFKKPAVYNLRVTASNPVSSQSRQILLTAGRWTPLAEPEFLLAEEVVAAGAAHLYTLRVKVDVSLPVTFRWDFGDGGIEVIHNHSAPCGTLGGLTAGEEQVYVQDSVNYTYGIPDDYPLHVRVSNQHDNTDASLKISVRPQLTRLLVSSSLSVALVKQTLLLEALAEPSAHAVVYTWDFADGSESLRGAHVRRVSHTFASAGVYNVSVCANNSLAVLTAWLAVEVLESISGLTVSCNGPSELGSATDFRATVAAGTSLTWSFDFGDGSLQGNRTDGSTSHVYTLPGNYTVDVTVSNSLSQARRSIDVEVYRLAVGGVFPRESVMSGRDVQFTARVNGNTSALTFHWLFGDGSPLSVVRGRSTAMHTFQSPGMCYISLTVFSSVTVASFNTSIFVEAPIGNMTVLASQGVVAAGEETCLRVVIAPLQMNGYQFEWFLSSSGLIAETENAQKCFIFRNEGVEEVSVTASNKVSNKTASARIAVQTPVGNLSVAHDNESGALTVNTVASFWVASCSGSNVSVLWDFGDGSPVERRPNVSHVFTSAGRFTVEAAAFNAVSCDSVTLKVDVLLMIPDISLHTDPPYAEVGEETIISAISSAISSTNYHWTVDGITSAKQGTYQFRFAFPKPGVYQVRVLAQNLVSRKEAAILIEVFERIEGLQIECQRLTNMKYVPTQENLLFTASIAKGSNVTYHWLATQSGLNRHIAGDGEIFHMLAETPGEISVQLRACNKLGEATRVVSLGAVQLVTGAHFTTQSNIVALGKLVNISVSVVTGSDLRYLWYVKSDPSPLQTEAPFLVHTFASVGRRLFKVSVQNVLSHSNVTNEFNVQEEVQQVDFEIEGKTRPFYLTTGAAVRLHGRIGKGSDLHWDWDGRGAVRFNASNQTFGHTFPCAGIYQVSLNVSNGINWKMISHSVAVEDAIKGLRLNASESSICTEEEVTFTPTVSKGSNVSFAIKFRNKDWIHTQDVLEGRFTTSSLPAGTHLVTVRSWNQVSDAEVSSSILVTKHIQGLQLVNCCSGPLEALQGTVFKAEVQPEFPVNYTWMFYLAGSEPTWLTGQEVIFTPAGSGSLAFSALATNGICSQTVNGTATVQWPVKKVKLVCQSERIFVGHGVEFSAKANRGSDPRYLWYFGDSAEAFATDLSTVNHTYYVPGRYSVTVKVLNGVSNVSTQLHVEVEQLRCSSPQASLVQSQTTIFRSRQSVFEASVDINCSAYKATYLWEVHKESDCTGLELSGIKVALGSQVDKTSPFLLLPKHTLGMGRHCLIFTVSLQGTPLLVRRRSGVTVVRSPLAAVIKGGSHRLWPSLSDLILDGSESQDPDVEPGVEDSLRYHWAFTAVVKAS</sequence>
<comment type="caution">
    <text evidence="11">The sequence shown here is derived from an EMBL/GenBank/DDBJ whole genome shotgun (WGS) entry which is preliminary data.</text>
</comment>
<feature type="domain" description="PKD" evidence="9">
    <location>
        <begin position="1533"/>
        <end position="1588"/>
    </location>
</feature>
<evidence type="ECO:0000256" key="7">
    <source>
        <dbReference type="SAM" id="MobiDB-lite"/>
    </source>
</evidence>
<feature type="region of interest" description="Disordered" evidence="7">
    <location>
        <begin position="236"/>
        <end position="257"/>
    </location>
</feature>
<evidence type="ECO:0000256" key="4">
    <source>
        <dbReference type="ARBA" id="ARBA00022737"/>
    </source>
</evidence>
<feature type="chain" id="PRO_5021385334" evidence="8">
    <location>
        <begin position="19"/>
        <end position="1753"/>
    </location>
</feature>
<dbReference type="SMART" id="SM00089">
    <property type="entry name" value="PKD"/>
    <property type="match status" value="10"/>
</dbReference>
<dbReference type="SUPFAM" id="SSF49299">
    <property type="entry name" value="PKD domain"/>
    <property type="match status" value="9"/>
</dbReference>
<evidence type="ECO:0000313" key="12">
    <source>
        <dbReference type="Proteomes" id="UP000314294"/>
    </source>
</evidence>
<dbReference type="GO" id="GO:0005886">
    <property type="term" value="C:plasma membrane"/>
    <property type="evidence" value="ECO:0007669"/>
    <property type="project" value="TreeGrafter"/>
</dbReference>
<reference evidence="11 12" key="1">
    <citation type="submission" date="2019-03" db="EMBL/GenBank/DDBJ databases">
        <title>First draft genome of Liparis tanakae, snailfish: a comprehensive survey of snailfish specific genes.</title>
        <authorList>
            <person name="Kim W."/>
            <person name="Song I."/>
            <person name="Jeong J.-H."/>
            <person name="Kim D."/>
            <person name="Kim S."/>
            <person name="Ryu S."/>
            <person name="Song J.Y."/>
            <person name="Lee S.K."/>
        </authorList>
    </citation>
    <scope>NUCLEOTIDE SEQUENCE [LARGE SCALE GENOMIC DNA]</scope>
    <source>
        <tissue evidence="11">Muscle</tissue>
    </source>
</reference>
<keyword evidence="4" id="KW-0677">Repeat</keyword>
<dbReference type="InterPro" id="IPR035986">
    <property type="entry name" value="PKD_dom_sf"/>
</dbReference>
<comment type="subcellular location">
    <subcellularLocation>
        <location evidence="1">Membrane</location>
        <topology evidence="1">Multi-pass membrane protein</topology>
    </subcellularLocation>
</comment>
<accession>A0A4Z2EYT4</accession>
<dbReference type="InterPro" id="IPR002859">
    <property type="entry name" value="PKD/REJ-like"/>
</dbReference>
<dbReference type="GO" id="GO:0006816">
    <property type="term" value="P:calcium ion transport"/>
    <property type="evidence" value="ECO:0007669"/>
    <property type="project" value="TreeGrafter"/>
</dbReference>
<proteinExistence type="inferred from homology"/>
<evidence type="ECO:0000259" key="9">
    <source>
        <dbReference type="PROSITE" id="PS50093"/>
    </source>
</evidence>
<dbReference type="InterPro" id="IPR013783">
    <property type="entry name" value="Ig-like_fold"/>
</dbReference>
<keyword evidence="8" id="KW-0732">Signal</keyword>
<dbReference type="PANTHER" id="PTHR46730:SF2">
    <property type="entry name" value="POLYCYSTIN-1 ISOFORM X1"/>
    <property type="match status" value="1"/>
</dbReference>
<feature type="domain" description="PKD" evidence="9">
    <location>
        <begin position="480"/>
        <end position="559"/>
    </location>
</feature>
<dbReference type="InterPro" id="IPR014010">
    <property type="entry name" value="REJ_dom"/>
</dbReference>
<dbReference type="EMBL" id="SRLO01002036">
    <property type="protein sequence ID" value="TNN34127.1"/>
    <property type="molecule type" value="Genomic_DNA"/>
</dbReference>
<evidence type="ECO:0000256" key="2">
    <source>
        <dbReference type="ARBA" id="ARBA00007200"/>
    </source>
</evidence>
<dbReference type="PROSITE" id="PS50093">
    <property type="entry name" value="PKD"/>
    <property type="match status" value="7"/>
</dbReference>
<keyword evidence="12" id="KW-1185">Reference proteome</keyword>
<evidence type="ECO:0000259" key="10">
    <source>
        <dbReference type="PROSITE" id="PS51111"/>
    </source>
</evidence>
<dbReference type="Pfam" id="PF02010">
    <property type="entry name" value="REJ"/>
    <property type="match status" value="1"/>
</dbReference>
<dbReference type="CDD" id="cd00146">
    <property type="entry name" value="PKD"/>
    <property type="match status" value="5"/>
</dbReference>
<dbReference type="Gene3D" id="2.60.40.10">
    <property type="entry name" value="Immunoglobulins"/>
    <property type="match status" value="6"/>
</dbReference>
<evidence type="ECO:0000256" key="3">
    <source>
        <dbReference type="ARBA" id="ARBA00022692"/>
    </source>
</evidence>
<dbReference type="Pfam" id="PF00801">
    <property type="entry name" value="PKD"/>
    <property type="match status" value="11"/>
</dbReference>